<organism evidence="1 2">
    <name type="scientific">Austropuccinia psidii MF-1</name>
    <dbReference type="NCBI Taxonomy" id="1389203"/>
    <lineage>
        <taxon>Eukaryota</taxon>
        <taxon>Fungi</taxon>
        <taxon>Dikarya</taxon>
        <taxon>Basidiomycota</taxon>
        <taxon>Pucciniomycotina</taxon>
        <taxon>Pucciniomycetes</taxon>
        <taxon>Pucciniales</taxon>
        <taxon>Sphaerophragmiaceae</taxon>
        <taxon>Austropuccinia</taxon>
    </lineage>
</organism>
<evidence type="ECO:0000313" key="1">
    <source>
        <dbReference type="EMBL" id="MBW0576360.1"/>
    </source>
</evidence>
<name>A0A9Q3K7P5_9BASI</name>
<evidence type="ECO:0000313" key="2">
    <source>
        <dbReference type="Proteomes" id="UP000765509"/>
    </source>
</evidence>
<dbReference type="InterPro" id="IPR021109">
    <property type="entry name" value="Peptidase_aspartic_dom_sf"/>
</dbReference>
<comment type="caution">
    <text evidence="1">The sequence shown here is derived from an EMBL/GenBank/DDBJ whole genome shotgun (WGS) entry which is preliminary data.</text>
</comment>
<proteinExistence type="predicted"/>
<accession>A0A9Q3K7P5</accession>
<dbReference type="EMBL" id="AVOT02098200">
    <property type="protein sequence ID" value="MBW0576360.1"/>
    <property type="molecule type" value="Genomic_DNA"/>
</dbReference>
<dbReference type="Gene3D" id="2.40.70.10">
    <property type="entry name" value="Acid Proteases"/>
    <property type="match status" value="1"/>
</dbReference>
<keyword evidence="2" id="KW-1185">Reference proteome</keyword>
<dbReference type="AlphaFoldDB" id="A0A9Q3K7P5"/>
<reference evidence="1" key="1">
    <citation type="submission" date="2021-03" db="EMBL/GenBank/DDBJ databases">
        <title>Draft genome sequence of rust myrtle Austropuccinia psidii MF-1, a brazilian biotype.</title>
        <authorList>
            <person name="Quecine M.C."/>
            <person name="Pachon D.M.R."/>
            <person name="Bonatelli M.L."/>
            <person name="Correr F.H."/>
            <person name="Franceschini L.M."/>
            <person name="Leite T.F."/>
            <person name="Margarido G.R.A."/>
            <person name="Almeida C.A."/>
            <person name="Ferrarezi J.A."/>
            <person name="Labate C.A."/>
        </authorList>
    </citation>
    <scope>NUCLEOTIDE SEQUENCE</scope>
    <source>
        <strain evidence="1">MF-1</strain>
    </source>
</reference>
<sequence>MVETQEAKVNLDTGAYCTCFGKAYLKSIVPDWEENLIPIQGVKSSSASESINPLGIIDLTLIFHHPSQCIRVKVEFLVMENCTSNNFILGKDYCSIYGIDISNQKDRYFTIGDNKRQKVGSLHISTVIKTEEPNPEKHSFMIEKLTEVEFNQQLIEKIK</sequence>
<protein>
    <submittedName>
        <fullName evidence="1">Uncharacterized protein</fullName>
    </submittedName>
</protein>
<dbReference type="Proteomes" id="UP000765509">
    <property type="component" value="Unassembled WGS sequence"/>
</dbReference>
<gene>
    <name evidence="1" type="ORF">O181_116075</name>
</gene>